<keyword evidence="2" id="KW-1185">Reference proteome</keyword>
<sequence>MATCSERTRRKLADLKTILGVWMLLVPKGLYIIKAQAPALLGGGFGLESVSLRYFGSSNIYHL</sequence>
<name>A0A2W1JQA0_9CYAN</name>
<accession>A0A2W1JQA0</accession>
<dbReference type="Proteomes" id="UP000248857">
    <property type="component" value="Unassembled WGS sequence"/>
</dbReference>
<evidence type="ECO:0000313" key="1">
    <source>
        <dbReference type="EMBL" id="PZD75528.1"/>
    </source>
</evidence>
<organism evidence="1 2">
    <name type="scientific">Acaryochloris thomasi RCC1774</name>
    <dbReference type="NCBI Taxonomy" id="1764569"/>
    <lineage>
        <taxon>Bacteria</taxon>
        <taxon>Bacillati</taxon>
        <taxon>Cyanobacteriota</taxon>
        <taxon>Cyanophyceae</taxon>
        <taxon>Acaryochloridales</taxon>
        <taxon>Acaryochloridaceae</taxon>
        <taxon>Acaryochloris</taxon>
        <taxon>Acaryochloris thomasi</taxon>
    </lineage>
</organism>
<comment type="caution">
    <text evidence="1">The sequence shown here is derived from an EMBL/GenBank/DDBJ whole genome shotgun (WGS) entry which is preliminary data.</text>
</comment>
<dbReference type="EMBL" id="PQWO01000001">
    <property type="protein sequence ID" value="PZD75528.1"/>
    <property type="molecule type" value="Genomic_DNA"/>
</dbReference>
<proteinExistence type="predicted"/>
<protein>
    <submittedName>
        <fullName evidence="1">Uncharacterized protein</fullName>
    </submittedName>
</protein>
<evidence type="ECO:0000313" key="2">
    <source>
        <dbReference type="Proteomes" id="UP000248857"/>
    </source>
</evidence>
<dbReference type="AlphaFoldDB" id="A0A2W1JQA0"/>
<reference evidence="1 2" key="1">
    <citation type="journal article" date="2018" name="Sci. Rep.">
        <title>A novel species of the marine cyanobacterium Acaryochloris with a unique pigment content and lifestyle.</title>
        <authorList>
            <person name="Partensky F."/>
            <person name="Six C."/>
            <person name="Ratin M."/>
            <person name="Garczarek L."/>
            <person name="Vaulot D."/>
            <person name="Probert I."/>
            <person name="Calteau A."/>
            <person name="Gourvil P."/>
            <person name="Marie D."/>
            <person name="Grebert T."/>
            <person name="Bouchier C."/>
            <person name="Le Panse S."/>
            <person name="Gachenot M."/>
            <person name="Rodriguez F."/>
            <person name="Garrido J.L."/>
        </authorList>
    </citation>
    <scope>NUCLEOTIDE SEQUENCE [LARGE SCALE GENOMIC DNA]</scope>
    <source>
        <strain evidence="1 2">RCC1774</strain>
    </source>
</reference>
<gene>
    <name evidence="1" type="ORF">C1752_00111</name>
</gene>